<organism evidence="1 2">
    <name type="scientific">Compostimonas suwonensis</name>
    <dbReference type="NCBI Taxonomy" id="1048394"/>
    <lineage>
        <taxon>Bacteria</taxon>
        <taxon>Bacillati</taxon>
        <taxon>Actinomycetota</taxon>
        <taxon>Actinomycetes</taxon>
        <taxon>Micrococcales</taxon>
        <taxon>Microbacteriaceae</taxon>
        <taxon>Compostimonas</taxon>
    </lineage>
</organism>
<dbReference type="OrthoDB" id="3697068at2"/>
<accession>A0A2M9BCS5</accession>
<dbReference type="RefSeq" id="WP_100345801.1">
    <property type="nucleotide sequence ID" value="NZ_PGFB01000005.1"/>
</dbReference>
<keyword evidence="2" id="KW-1185">Reference proteome</keyword>
<dbReference type="Proteomes" id="UP000230161">
    <property type="component" value="Unassembled WGS sequence"/>
</dbReference>
<dbReference type="Gene3D" id="1.10.10.10">
    <property type="entry name" value="Winged helix-like DNA-binding domain superfamily/Winged helix DNA-binding domain"/>
    <property type="match status" value="1"/>
</dbReference>
<dbReference type="InterPro" id="IPR036390">
    <property type="entry name" value="WH_DNA-bd_sf"/>
</dbReference>
<dbReference type="EMBL" id="PGFB01000005">
    <property type="protein sequence ID" value="PJJ55704.1"/>
    <property type="molecule type" value="Genomic_DNA"/>
</dbReference>
<name>A0A2M9BCS5_9MICO</name>
<sequence>MNTTDRRDQPPIGLLLRKLDNLVNERFERTLGTRDITRRQWQLLHTLAERPTTLDALNTAVAPFLDQAAGETAKQHLDPLAKLGLVTSTSDVYELTGAGRTLFDSLAEDVQTTRDLTVRGLADGEYDRTIANLQAMIANLEDNA</sequence>
<evidence type="ECO:0000313" key="1">
    <source>
        <dbReference type="EMBL" id="PJJ55704.1"/>
    </source>
</evidence>
<evidence type="ECO:0008006" key="3">
    <source>
        <dbReference type="Google" id="ProtNLM"/>
    </source>
</evidence>
<dbReference type="SUPFAM" id="SSF46785">
    <property type="entry name" value="Winged helix' DNA-binding domain"/>
    <property type="match status" value="1"/>
</dbReference>
<proteinExistence type="predicted"/>
<comment type="caution">
    <text evidence="1">The sequence shown here is derived from an EMBL/GenBank/DDBJ whole genome shotgun (WGS) entry which is preliminary data.</text>
</comment>
<gene>
    <name evidence="1" type="ORF">CLV54_3055</name>
</gene>
<evidence type="ECO:0000313" key="2">
    <source>
        <dbReference type="Proteomes" id="UP000230161"/>
    </source>
</evidence>
<protein>
    <recommendedName>
        <fullName evidence="3">DNA-binding MarR family transcriptional regulator</fullName>
    </recommendedName>
</protein>
<dbReference type="AlphaFoldDB" id="A0A2M9BCS5"/>
<dbReference type="InterPro" id="IPR036388">
    <property type="entry name" value="WH-like_DNA-bd_sf"/>
</dbReference>
<reference evidence="1 2" key="1">
    <citation type="submission" date="2017-11" db="EMBL/GenBank/DDBJ databases">
        <title>Genomic Encyclopedia of Archaeal and Bacterial Type Strains, Phase II (KMG-II): From Individual Species to Whole Genera.</title>
        <authorList>
            <person name="Goeker M."/>
        </authorList>
    </citation>
    <scope>NUCLEOTIDE SEQUENCE [LARGE SCALE GENOMIC DNA]</scope>
    <source>
        <strain evidence="1 2">DSM 25625</strain>
    </source>
</reference>